<keyword evidence="2" id="KW-1185">Reference proteome</keyword>
<proteinExistence type="predicted"/>
<evidence type="ECO:0000313" key="2">
    <source>
        <dbReference type="Proteomes" id="UP000002220"/>
    </source>
</evidence>
<sequence length="84" mass="8981">MVPEEVITSAAMLYQPGGPTASRFGSRSDKMPLPALVIGNNVDQTGILSLSLPTITASGRLNHGPRWKHVTRMARRLVPPAPGH</sequence>
<reference evidence="1 2" key="1">
    <citation type="journal article" date="2010" name="Stand. Genomic Sci.">
        <title>Complete genome sequence of Planctomyces limnophilus type strain (Mu 290).</title>
        <authorList>
            <person name="Labutti K."/>
            <person name="Sikorski J."/>
            <person name="Schneider S."/>
            <person name="Nolan M."/>
            <person name="Lucas S."/>
            <person name="Glavina Del Rio T."/>
            <person name="Tice H."/>
            <person name="Cheng J.F."/>
            <person name="Goodwin L."/>
            <person name="Pitluck S."/>
            <person name="Liolios K."/>
            <person name="Ivanova N."/>
            <person name="Mavromatis K."/>
            <person name="Mikhailova N."/>
            <person name="Pati A."/>
            <person name="Chen A."/>
            <person name="Palaniappan K."/>
            <person name="Land M."/>
            <person name="Hauser L."/>
            <person name="Chang Y.J."/>
            <person name="Jeffries C.D."/>
            <person name="Tindall B.J."/>
            <person name="Rohde M."/>
            <person name="Goker M."/>
            <person name="Woyke T."/>
            <person name="Bristow J."/>
            <person name="Eisen J.A."/>
            <person name="Markowitz V."/>
            <person name="Hugenholtz P."/>
            <person name="Kyrpides N.C."/>
            <person name="Klenk H.P."/>
            <person name="Lapidus A."/>
        </authorList>
    </citation>
    <scope>NUCLEOTIDE SEQUENCE [LARGE SCALE GENOMIC DNA]</scope>
    <source>
        <strain evidence="2">ATCC 43296 / DSM 3776 / IFAM 1008 / 290</strain>
    </source>
</reference>
<gene>
    <name evidence="1" type="ordered locus">Plim_2685</name>
</gene>
<dbReference type="Proteomes" id="UP000002220">
    <property type="component" value="Chromosome"/>
</dbReference>
<dbReference type="AlphaFoldDB" id="D5SQP6"/>
<dbReference type="EMBL" id="CP001744">
    <property type="protein sequence ID" value="ADG68508.1"/>
    <property type="molecule type" value="Genomic_DNA"/>
</dbReference>
<evidence type="ECO:0000313" key="1">
    <source>
        <dbReference type="EMBL" id="ADG68508.1"/>
    </source>
</evidence>
<organism evidence="1 2">
    <name type="scientific">Planctopirus limnophila (strain ATCC 43296 / DSM 3776 / IFAM 1008 / Mu 290)</name>
    <name type="common">Planctomyces limnophilus</name>
    <dbReference type="NCBI Taxonomy" id="521674"/>
    <lineage>
        <taxon>Bacteria</taxon>
        <taxon>Pseudomonadati</taxon>
        <taxon>Planctomycetota</taxon>
        <taxon>Planctomycetia</taxon>
        <taxon>Planctomycetales</taxon>
        <taxon>Planctomycetaceae</taxon>
        <taxon>Planctopirus</taxon>
    </lineage>
</organism>
<accession>D5SQP6</accession>
<protein>
    <submittedName>
        <fullName evidence="1">Uncharacterized protein</fullName>
    </submittedName>
</protein>
<dbReference type="KEGG" id="plm:Plim_2685"/>
<name>D5SQP6_PLAL2</name>
<dbReference type="HOGENOM" id="CLU_2524654_0_0_0"/>